<name>A0ABU5U183_9CYAN</name>
<sequence>MSTLRILVPIDFSELSLKALEVAASLGKHLTVKITPFHAYIPVADIDGLYYMGMVIGSHANFSDIEPVIKDRLTQVAEDKVDKNLLTAPLISVGNAPQAIVEEAKNFDLVIMSTHGRTGFSRFLLGSVSEKVLRIAHTPILIVEEESVFEPLDKILVTTDFSENSFAAFSWARDFAKVSGAKIDFIHIIKYDEFKSMSTAQTFASLRKDRMNKLIEEYFGDIASQVHPEVILTSESPHESIFNLHFSRNYNLIVMATIGRTGLKYLTLGSTTANVVRTVGAPVLSINPLKNSPEEIS</sequence>
<dbReference type="Pfam" id="PF00582">
    <property type="entry name" value="Usp"/>
    <property type="match status" value="2"/>
</dbReference>
<dbReference type="RefSeq" id="WP_323306905.1">
    <property type="nucleotide sequence ID" value="NZ_JAYGHT010000105.1"/>
</dbReference>
<dbReference type="Proteomes" id="UP001301728">
    <property type="component" value="Unassembled WGS sequence"/>
</dbReference>
<dbReference type="PRINTS" id="PR01438">
    <property type="entry name" value="UNVRSLSTRESS"/>
</dbReference>
<feature type="domain" description="UspA" evidence="2">
    <location>
        <begin position="5"/>
        <end position="143"/>
    </location>
</feature>
<dbReference type="InterPro" id="IPR006016">
    <property type="entry name" value="UspA"/>
</dbReference>
<evidence type="ECO:0000313" key="3">
    <source>
        <dbReference type="EMBL" id="MEA5520834.1"/>
    </source>
</evidence>
<protein>
    <submittedName>
        <fullName evidence="3">Universal stress protein</fullName>
    </submittedName>
</protein>
<dbReference type="PANTHER" id="PTHR46268:SF6">
    <property type="entry name" value="UNIVERSAL STRESS PROTEIN UP12"/>
    <property type="match status" value="1"/>
</dbReference>
<keyword evidence="4" id="KW-1185">Reference proteome</keyword>
<evidence type="ECO:0000313" key="4">
    <source>
        <dbReference type="Proteomes" id="UP001301728"/>
    </source>
</evidence>
<dbReference type="InterPro" id="IPR006015">
    <property type="entry name" value="Universal_stress_UspA"/>
</dbReference>
<gene>
    <name evidence="3" type="ORF">VB854_18000</name>
</gene>
<dbReference type="PANTHER" id="PTHR46268">
    <property type="entry name" value="STRESS RESPONSE PROTEIN NHAX"/>
    <property type="match status" value="1"/>
</dbReference>
<organism evidence="3 4">
    <name type="scientific">Limnoraphis robusta CCNP1315</name>
    <dbReference type="NCBI Taxonomy" id="3110306"/>
    <lineage>
        <taxon>Bacteria</taxon>
        <taxon>Bacillati</taxon>
        <taxon>Cyanobacteriota</taxon>
        <taxon>Cyanophyceae</taxon>
        <taxon>Oscillatoriophycideae</taxon>
        <taxon>Oscillatoriales</taxon>
        <taxon>Sirenicapillariaceae</taxon>
        <taxon>Limnoraphis</taxon>
    </lineage>
</organism>
<evidence type="ECO:0000259" key="2">
    <source>
        <dbReference type="Pfam" id="PF00582"/>
    </source>
</evidence>
<comment type="similarity">
    <text evidence="1">Belongs to the universal stress protein A family.</text>
</comment>
<dbReference type="Gene3D" id="3.40.50.620">
    <property type="entry name" value="HUPs"/>
    <property type="match status" value="2"/>
</dbReference>
<dbReference type="CDD" id="cd00293">
    <property type="entry name" value="USP-like"/>
    <property type="match status" value="2"/>
</dbReference>
<accession>A0ABU5U183</accession>
<dbReference type="SUPFAM" id="SSF52402">
    <property type="entry name" value="Adenine nucleotide alpha hydrolases-like"/>
    <property type="match status" value="2"/>
</dbReference>
<dbReference type="InterPro" id="IPR014729">
    <property type="entry name" value="Rossmann-like_a/b/a_fold"/>
</dbReference>
<feature type="domain" description="UspA" evidence="2">
    <location>
        <begin position="153"/>
        <end position="284"/>
    </location>
</feature>
<dbReference type="EMBL" id="JAYGHT010000105">
    <property type="protein sequence ID" value="MEA5520834.1"/>
    <property type="molecule type" value="Genomic_DNA"/>
</dbReference>
<evidence type="ECO:0000256" key="1">
    <source>
        <dbReference type="ARBA" id="ARBA00008791"/>
    </source>
</evidence>
<comment type="caution">
    <text evidence="3">The sequence shown here is derived from an EMBL/GenBank/DDBJ whole genome shotgun (WGS) entry which is preliminary data.</text>
</comment>
<reference evidence="3 4" key="1">
    <citation type="submission" date="2023-12" db="EMBL/GenBank/DDBJ databases">
        <title>Baltic Sea Cyanobacteria.</title>
        <authorList>
            <person name="Delbaje E."/>
            <person name="Fewer D.P."/>
            <person name="Shishido T.K."/>
        </authorList>
    </citation>
    <scope>NUCLEOTIDE SEQUENCE [LARGE SCALE GENOMIC DNA]</scope>
    <source>
        <strain evidence="3 4">CCNP 1315</strain>
    </source>
</reference>
<proteinExistence type="inferred from homology"/>